<dbReference type="EMBL" id="MT843578">
    <property type="protein sequence ID" value="QPL15618.1"/>
    <property type="molecule type" value="Genomic_DNA"/>
</dbReference>
<protein>
    <submittedName>
        <fullName evidence="1">60S ribosomal protein L6</fullName>
    </submittedName>
</protein>
<dbReference type="AlphaFoldDB" id="A0A7T0M430"/>
<proteinExistence type="predicted"/>
<reference evidence="1" key="1">
    <citation type="journal article" date="2021" name="Genome Biol.">
        <title>Evolutionary history of mitochondrial genomes in Discoba, including the extreme halophile Pleurostomum flabellatum (Heterolobosea).</title>
        <authorList>
            <person name="Ettahi K."/>
            <person name="Lhee D.H."/>
            <person name="Sung J.Y."/>
            <person name="Simpson A.G.B."/>
            <person name="Park J.S."/>
            <person name="Yoon H.S."/>
        </authorList>
    </citation>
    <scope>NUCLEOTIDE SEQUENCE</scope>
</reference>
<sequence>MKLSSKIESIYRINNYFLINDIFFYNELWSILCYDKKVGIKLNCDFQSFILKYGTMYGIYDFFFFQKKKNRNLCFDSILTKVLKKYIFYFRIKGRGYKVYSNMNSTLIKLGYSHLCYFLFPLEFFLFQRKKSFFSKLYGYDFYYMKKALKTLQSFKFPKSYDKKGIFVSS</sequence>
<dbReference type="Gene3D" id="3.90.930.12">
    <property type="entry name" value="Ribosomal protein L6, alpha-beta domain"/>
    <property type="match status" value="1"/>
</dbReference>
<dbReference type="GO" id="GO:0003735">
    <property type="term" value="F:structural constituent of ribosome"/>
    <property type="evidence" value="ECO:0007669"/>
    <property type="project" value="InterPro"/>
</dbReference>
<keyword evidence="1" id="KW-0687">Ribonucleoprotein</keyword>
<keyword evidence="1" id="KW-0496">Mitochondrion</keyword>
<dbReference type="SUPFAM" id="SSF56053">
    <property type="entry name" value="Ribosomal protein L6"/>
    <property type="match status" value="1"/>
</dbReference>
<dbReference type="GO" id="GO:0019843">
    <property type="term" value="F:rRNA binding"/>
    <property type="evidence" value="ECO:0007669"/>
    <property type="project" value="InterPro"/>
</dbReference>
<dbReference type="GeneID" id="63660919"/>
<name>A0A7T0M430_9EUKA</name>
<gene>
    <name evidence="1" type="primary">rpl6</name>
</gene>
<accession>A0A7T0M430</accession>
<dbReference type="GO" id="GO:0006412">
    <property type="term" value="P:translation"/>
    <property type="evidence" value="ECO:0007669"/>
    <property type="project" value="InterPro"/>
</dbReference>
<evidence type="ECO:0000313" key="1">
    <source>
        <dbReference type="EMBL" id="QPL15618.1"/>
    </source>
</evidence>
<organism evidence="1">
    <name type="scientific">Pleurostomum flabellatum</name>
    <dbReference type="NCBI Taxonomy" id="405751"/>
    <lineage>
        <taxon>Eukaryota</taxon>
        <taxon>Discoba</taxon>
        <taxon>Heterolobosea</taxon>
        <taxon>Tulamoebidae</taxon>
        <taxon>Pleurostomum</taxon>
    </lineage>
</organism>
<dbReference type="InterPro" id="IPR036789">
    <property type="entry name" value="Ribosomal_uL6-like_a/b-dom_sf"/>
</dbReference>
<dbReference type="GO" id="GO:0005840">
    <property type="term" value="C:ribosome"/>
    <property type="evidence" value="ECO:0007669"/>
    <property type="project" value="UniProtKB-KW"/>
</dbReference>
<keyword evidence="1" id="KW-0689">Ribosomal protein</keyword>
<dbReference type="RefSeq" id="YP_010049288.1">
    <property type="nucleotide sequence ID" value="NC_054363.1"/>
</dbReference>
<geneLocation type="mitochondrion" evidence="1"/>